<keyword evidence="2" id="KW-0813">Transport</keyword>
<keyword evidence="3" id="KW-1003">Cell membrane</keyword>
<keyword evidence="7" id="KW-1278">Translocase</keyword>
<accession>A0A316C540</accession>
<dbReference type="GO" id="GO:0016887">
    <property type="term" value="F:ATP hydrolysis activity"/>
    <property type="evidence" value="ECO:0007669"/>
    <property type="project" value="InterPro"/>
</dbReference>
<dbReference type="InterPro" id="IPR008995">
    <property type="entry name" value="Mo/tungstate-bd_C_term_dom"/>
</dbReference>
<dbReference type="Pfam" id="PF00005">
    <property type="entry name" value="ABC_tran"/>
    <property type="match status" value="1"/>
</dbReference>
<keyword evidence="5" id="KW-0547">Nucleotide-binding</keyword>
<dbReference type="Gene3D" id="2.40.50.140">
    <property type="entry name" value="Nucleic acid-binding proteins"/>
    <property type="match status" value="1"/>
</dbReference>
<evidence type="ECO:0000256" key="1">
    <source>
        <dbReference type="ARBA" id="ARBA00005417"/>
    </source>
</evidence>
<dbReference type="GO" id="GO:0005524">
    <property type="term" value="F:ATP binding"/>
    <property type="evidence" value="ECO:0007669"/>
    <property type="project" value="UniProtKB-KW"/>
</dbReference>
<dbReference type="InterPro" id="IPR027417">
    <property type="entry name" value="P-loop_NTPase"/>
</dbReference>
<name>A0A316C540_PSESE</name>
<dbReference type="InterPro" id="IPR050093">
    <property type="entry name" value="ABC_SmlMolc_Importer"/>
</dbReference>
<reference evidence="11 12" key="1">
    <citation type="submission" date="2018-05" db="EMBL/GenBank/DDBJ databases">
        <title>Genomic Encyclopedia of Type Strains, Phase IV (KMG-IV): sequencing the most valuable type-strain genomes for metagenomic binning, comparative biology and taxonomic classification.</title>
        <authorList>
            <person name="Goeker M."/>
        </authorList>
    </citation>
    <scope>NUCLEOTIDE SEQUENCE [LARGE SCALE GENOMIC DNA]</scope>
    <source>
        <strain evidence="11 12">DSM 6986</strain>
    </source>
</reference>
<dbReference type="Gene3D" id="3.40.50.300">
    <property type="entry name" value="P-loop containing nucleotide triphosphate hydrolases"/>
    <property type="match status" value="1"/>
</dbReference>
<sequence>MLNVPDPLANPHRQHAQDSASGMPPRALQVSGLSKSFGKFVALDGIDLDIQRGEFVCFLGPSGCGKTTLLRAIAGLDTQDHGTIHQNGRDISRLPVGRRDFGIVFQSYALFPNLTVERNVGYGLHGAGVSRQQRKARIGELLELVGLQSQSAKYPAQLSGGQQQRVALARALAPSPGLLLLDEPLSALDAQVRLHLRDQLRQLQRNLGVTTIMVTHDQDEALAMADRIVVMNHGVIEQAGTPEEVFSRPNSPFVAGFLGDMNFIPAIAASGNSASVGSTTFALPAMENLAPGSEVSLCIRPADIAIETPSAGSSDGLEALVETVSFRGNFYRLSLRCSQIRQTLDVEITSSAWQGLRLVEGSIVTIDFPATKLHVFPRGP</sequence>
<dbReference type="GO" id="GO:0022857">
    <property type="term" value="F:transmembrane transporter activity"/>
    <property type="evidence" value="ECO:0007669"/>
    <property type="project" value="InterPro"/>
</dbReference>
<dbReference type="PROSITE" id="PS50893">
    <property type="entry name" value="ABC_TRANSPORTER_2"/>
    <property type="match status" value="1"/>
</dbReference>
<dbReference type="SMART" id="SM00382">
    <property type="entry name" value="AAA"/>
    <property type="match status" value="1"/>
</dbReference>
<dbReference type="PANTHER" id="PTHR42781:SF5">
    <property type="entry name" value="PUTRESCINE TRANSPORT ATP-BINDING PROTEIN POTG"/>
    <property type="match status" value="1"/>
</dbReference>
<organism evidence="11 12">
    <name type="scientific">Pseudaminobacter salicylatoxidans</name>
    <dbReference type="NCBI Taxonomy" id="93369"/>
    <lineage>
        <taxon>Bacteria</taxon>
        <taxon>Pseudomonadati</taxon>
        <taxon>Pseudomonadota</taxon>
        <taxon>Alphaproteobacteria</taxon>
        <taxon>Hyphomicrobiales</taxon>
        <taxon>Phyllobacteriaceae</taxon>
        <taxon>Pseudaminobacter</taxon>
    </lineage>
</organism>
<evidence type="ECO:0000256" key="8">
    <source>
        <dbReference type="ARBA" id="ARBA00023136"/>
    </source>
</evidence>
<keyword evidence="6 11" id="KW-0067">ATP-binding</keyword>
<evidence type="ECO:0000256" key="6">
    <source>
        <dbReference type="ARBA" id="ARBA00022840"/>
    </source>
</evidence>
<evidence type="ECO:0000259" key="10">
    <source>
        <dbReference type="PROSITE" id="PS50893"/>
    </source>
</evidence>
<dbReference type="InterPro" id="IPR017666">
    <property type="entry name" value="AminoethylPonate_ABC_PhnT2"/>
</dbReference>
<dbReference type="Pfam" id="PF08402">
    <property type="entry name" value="TOBE_2"/>
    <property type="match status" value="1"/>
</dbReference>
<evidence type="ECO:0000256" key="4">
    <source>
        <dbReference type="ARBA" id="ARBA00022519"/>
    </source>
</evidence>
<evidence type="ECO:0000256" key="5">
    <source>
        <dbReference type="ARBA" id="ARBA00022741"/>
    </source>
</evidence>
<dbReference type="InterPro" id="IPR017871">
    <property type="entry name" value="ABC_transporter-like_CS"/>
</dbReference>
<dbReference type="Proteomes" id="UP000245396">
    <property type="component" value="Unassembled WGS sequence"/>
</dbReference>
<evidence type="ECO:0000313" key="12">
    <source>
        <dbReference type="Proteomes" id="UP000245396"/>
    </source>
</evidence>
<feature type="domain" description="ABC transporter" evidence="10">
    <location>
        <begin position="28"/>
        <end position="258"/>
    </location>
</feature>
<dbReference type="GO" id="GO:0015697">
    <property type="term" value="P:quaternary ammonium group transport"/>
    <property type="evidence" value="ECO:0007669"/>
    <property type="project" value="UniProtKB-ARBA"/>
</dbReference>
<dbReference type="AlphaFoldDB" id="A0A316C540"/>
<keyword evidence="8" id="KW-0472">Membrane</keyword>
<keyword evidence="4" id="KW-0997">Cell inner membrane</keyword>
<dbReference type="STRING" id="1192868.GCA_000304395_02193"/>
<evidence type="ECO:0000256" key="9">
    <source>
        <dbReference type="SAM" id="MobiDB-lite"/>
    </source>
</evidence>
<dbReference type="InterPro" id="IPR003593">
    <property type="entry name" value="AAA+_ATPase"/>
</dbReference>
<dbReference type="Gene3D" id="2.40.50.100">
    <property type="match status" value="1"/>
</dbReference>
<keyword evidence="12" id="KW-1185">Reference proteome</keyword>
<comment type="similarity">
    <text evidence="1">Belongs to the ABC transporter superfamily.</text>
</comment>
<dbReference type="PROSITE" id="PS00211">
    <property type="entry name" value="ABC_TRANSPORTER_1"/>
    <property type="match status" value="1"/>
</dbReference>
<dbReference type="GO" id="GO:0043190">
    <property type="term" value="C:ATP-binding cassette (ABC) transporter complex"/>
    <property type="evidence" value="ECO:0007669"/>
    <property type="project" value="InterPro"/>
</dbReference>
<dbReference type="InterPro" id="IPR013611">
    <property type="entry name" value="Transp-assoc_OB_typ2"/>
</dbReference>
<dbReference type="SUPFAM" id="SSF52540">
    <property type="entry name" value="P-loop containing nucleoside triphosphate hydrolases"/>
    <property type="match status" value="1"/>
</dbReference>
<dbReference type="EMBL" id="QGGG01000005">
    <property type="protein sequence ID" value="PWJ84658.1"/>
    <property type="molecule type" value="Genomic_DNA"/>
</dbReference>
<dbReference type="FunFam" id="3.40.50.300:FF:000425">
    <property type="entry name" value="Probable ABC transporter, ATP-binding subunit"/>
    <property type="match status" value="1"/>
</dbReference>
<feature type="region of interest" description="Disordered" evidence="9">
    <location>
        <begin position="1"/>
        <end position="26"/>
    </location>
</feature>
<dbReference type="InterPro" id="IPR012340">
    <property type="entry name" value="NA-bd_OB-fold"/>
</dbReference>
<proteinExistence type="inferred from homology"/>
<comment type="caution">
    <text evidence="11">The sequence shown here is derived from an EMBL/GenBank/DDBJ whole genome shotgun (WGS) entry which is preliminary data.</text>
</comment>
<evidence type="ECO:0000256" key="7">
    <source>
        <dbReference type="ARBA" id="ARBA00022967"/>
    </source>
</evidence>
<dbReference type="NCBIfam" id="TIGR03265">
    <property type="entry name" value="PhnT2"/>
    <property type="match status" value="1"/>
</dbReference>
<dbReference type="InterPro" id="IPR003439">
    <property type="entry name" value="ABC_transporter-like_ATP-bd"/>
</dbReference>
<gene>
    <name evidence="11" type="ORF">C7441_105278</name>
</gene>
<evidence type="ECO:0000256" key="3">
    <source>
        <dbReference type="ARBA" id="ARBA00022475"/>
    </source>
</evidence>
<evidence type="ECO:0000256" key="2">
    <source>
        <dbReference type="ARBA" id="ARBA00022448"/>
    </source>
</evidence>
<dbReference type="PANTHER" id="PTHR42781">
    <property type="entry name" value="SPERMIDINE/PUTRESCINE IMPORT ATP-BINDING PROTEIN POTA"/>
    <property type="match status" value="1"/>
</dbReference>
<dbReference type="OrthoDB" id="9802264at2"/>
<evidence type="ECO:0000313" key="11">
    <source>
        <dbReference type="EMBL" id="PWJ84658.1"/>
    </source>
</evidence>
<protein>
    <submittedName>
        <fullName evidence="11">Iron(III) transport system ATP-binding protein</fullName>
    </submittedName>
</protein>
<dbReference type="SUPFAM" id="SSF50331">
    <property type="entry name" value="MOP-like"/>
    <property type="match status" value="1"/>
</dbReference>